<feature type="compositionally biased region" description="Acidic residues" evidence="1">
    <location>
        <begin position="390"/>
        <end position="403"/>
    </location>
</feature>
<dbReference type="InterPro" id="IPR003169">
    <property type="entry name" value="GYF"/>
</dbReference>
<dbReference type="GO" id="GO:0005682">
    <property type="term" value="C:U5 snRNP"/>
    <property type="evidence" value="ECO:0007669"/>
    <property type="project" value="InterPro"/>
</dbReference>
<dbReference type="EMBL" id="JAGRRH010000004">
    <property type="protein sequence ID" value="KAG7371438.1"/>
    <property type="molecule type" value="Genomic_DNA"/>
</dbReference>
<evidence type="ECO:0000256" key="1">
    <source>
        <dbReference type="SAM" id="MobiDB-lite"/>
    </source>
</evidence>
<dbReference type="OrthoDB" id="331341at2759"/>
<evidence type="ECO:0000313" key="4">
    <source>
        <dbReference type="Proteomes" id="UP000693970"/>
    </source>
</evidence>
<name>A0A9K3LZI2_9STRA</name>
<dbReference type="InterPro" id="IPR039905">
    <property type="entry name" value="CD2BP2/Lin1"/>
</dbReference>
<feature type="region of interest" description="Disordered" evidence="1">
    <location>
        <begin position="371"/>
        <end position="414"/>
    </location>
</feature>
<comment type="caution">
    <text evidence="3">The sequence shown here is derived from an EMBL/GenBank/DDBJ whole genome shotgun (WGS) entry which is preliminary data.</text>
</comment>
<reference evidence="3" key="2">
    <citation type="submission" date="2021-04" db="EMBL/GenBank/DDBJ databases">
        <authorList>
            <person name="Podell S."/>
        </authorList>
    </citation>
    <scope>NUCLEOTIDE SEQUENCE</scope>
    <source>
        <strain evidence="3">Hildebrandi</strain>
    </source>
</reference>
<dbReference type="AlphaFoldDB" id="A0A9K3LZI2"/>
<feature type="compositionally biased region" description="Acidic residues" evidence="1">
    <location>
        <begin position="63"/>
        <end position="88"/>
    </location>
</feature>
<evidence type="ECO:0000313" key="3">
    <source>
        <dbReference type="EMBL" id="KAG7371438.1"/>
    </source>
</evidence>
<proteinExistence type="predicted"/>
<feature type="region of interest" description="Disordered" evidence="1">
    <location>
        <begin position="1"/>
        <end position="186"/>
    </location>
</feature>
<protein>
    <submittedName>
        <fullName evidence="3">GYF domain containing protein</fullName>
    </submittedName>
</protein>
<dbReference type="Proteomes" id="UP000693970">
    <property type="component" value="Unassembled WGS sequence"/>
</dbReference>
<gene>
    <name evidence="3" type="ORF">IV203_020008</name>
</gene>
<reference evidence="3" key="1">
    <citation type="journal article" date="2021" name="Sci. Rep.">
        <title>Diploid genomic architecture of Nitzschia inconspicua, an elite biomass production diatom.</title>
        <authorList>
            <person name="Oliver A."/>
            <person name="Podell S."/>
            <person name="Pinowska A."/>
            <person name="Traller J.C."/>
            <person name="Smith S.R."/>
            <person name="McClure R."/>
            <person name="Beliaev A."/>
            <person name="Bohutskyi P."/>
            <person name="Hill E.A."/>
            <person name="Rabines A."/>
            <person name="Zheng H."/>
            <person name="Allen L.Z."/>
            <person name="Kuo A."/>
            <person name="Grigoriev I.V."/>
            <person name="Allen A.E."/>
            <person name="Hazlebeck D."/>
            <person name="Allen E.E."/>
        </authorList>
    </citation>
    <scope>NUCLEOTIDE SEQUENCE</scope>
    <source>
        <strain evidence="3">Hildebrandi</strain>
    </source>
</reference>
<feature type="compositionally biased region" description="Basic and acidic residues" evidence="1">
    <location>
        <begin position="112"/>
        <end position="122"/>
    </location>
</feature>
<feature type="domain" description="GYF" evidence="2">
    <location>
        <begin position="326"/>
        <end position="386"/>
    </location>
</feature>
<feature type="region of interest" description="Disordered" evidence="1">
    <location>
        <begin position="244"/>
        <end position="269"/>
    </location>
</feature>
<evidence type="ECO:0000259" key="2">
    <source>
        <dbReference type="PROSITE" id="PS50829"/>
    </source>
</evidence>
<sequence length="434" mass="49786">MSSTNGNKRSVRFSEESIDPPPSKRSRRNNNSNNDYDDYEDGDYDRKPVAKPMKKKSKIDDRMNEDELDDVDDWRGDDDNDDDNEMGENAEIPSEKELLEAKRRRRQQRGSEFNRGDTHIDSETSLAAEGVKIEPFHMREEETDGSGYFDGDTYVFRRNNDGGDDGEPDAWADSLRDDDGNPTTYLAKIPETTKTTTASTSNRRSAQDELDDLTKEQLYDRILPLVSDSETVARAIRRYGQLVKQQRIQKKQQESSSKPVNGDGIDDDENLAKTSLDELTGVSNALLLKGEVDIYDTTREHILRRFPPFQHDNAGDHAATNETPKNVTWEYVGNQDNQVHGPVTTEQMLSWTNSGYFVGEQRVKIRYIRQQEQEEPKEEEHKKELTQDDLLADLMDDDDDDAEPPSKKTKTTNTVVTTKGDWMWSNEVDYQNYL</sequence>
<keyword evidence="4" id="KW-1185">Reference proteome</keyword>
<dbReference type="Pfam" id="PF02213">
    <property type="entry name" value="GYF"/>
    <property type="match status" value="1"/>
</dbReference>
<dbReference type="PROSITE" id="PS50829">
    <property type="entry name" value="GYF"/>
    <property type="match status" value="1"/>
</dbReference>
<feature type="compositionally biased region" description="Basic and acidic residues" evidence="1">
    <location>
        <begin position="371"/>
        <end position="386"/>
    </location>
</feature>
<accession>A0A9K3LZI2</accession>
<organism evidence="3 4">
    <name type="scientific">Nitzschia inconspicua</name>
    <dbReference type="NCBI Taxonomy" id="303405"/>
    <lineage>
        <taxon>Eukaryota</taxon>
        <taxon>Sar</taxon>
        <taxon>Stramenopiles</taxon>
        <taxon>Ochrophyta</taxon>
        <taxon>Bacillariophyta</taxon>
        <taxon>Bacillariophyceae</taxon>
        <taxon>Bacillariophycidae</taxon>
        <taxon>Bacillariales</taxon>
        <taxon>Bacillariaceae</taxon>
        <taxon>Nitzschia</taxon>
    </lineage>
</organism>
<dbReference type="PANTHER" id="PTHR13138">
    <property type="entry name" value="PROTEIN LIN1"/>
    <property type="match status" value="1"/>
</dbReference>
<feature type="compositionally biased region" description="Basic and acidic residues" evidence="1">
    <location>
        <begin position="131"/>
        <end position="140"/>
    </location>
</feature>
<dbReference type="PANTHER" id="PTHR13138:SF3">
    <property type="entry name" value="CD2 ANTIGEN CYTOPLASMIC TAIL-BINDING PROTEIN 2"/>
    <property type="match status" value="1"/>
</dbReference>